<accession>A0A9P5E1Y2</accession>
<dbReference type="OrthoDB" id="5106734at2759"/>
<name>A0A9P5E1Y2_9HYPO</name>
<sequence length="198" mass="22172">MNGEDFNSFVHAYLDTRNSGFIVRLVKGTFDKARRFTLAERQNGLCKLKPLASAKTHYKKCYWYSEFVVSDRDTTRDKQLPCSKDTISRYLTKFLQNLDIPEPGKATQLSIEECRATKIQAIALLQSSVMSSFANWGETGSNEESGGRIAAAKAVRGSPDPGVLLDAKEECHWKHTRELGTGGMTRKAADRLLEAYKV</sequence>
<organism evidence="1 2">
    <name type="scientific">Fusarium beomiforme</name>
    <dbReference type="NCBI Taxonomy" id="44412"/>
    <lineage>
        <taxon>Eukaryota</taxon>
        <taxon>Fungi</taxon>
        <taxon>Dikarya</taxon>
        <taxon>Ascomycota</taxon>
        <taxon>Pezizomycotina</taxon>
        <taxon>Sordariomycetes</taxon>
        <taxon>Hypocreomycetidae</taxon>
        <taxon>Hypocreales</taxon>
        <taxon>Nectriaceae</taxon>
        <taxon>Fusarium</taxon>
        <taxon>Fusarium burgessii species complex</taxon>
    </lineage>
</organism>
<dbReference type="Proteomes" id="UP000730481">
    <property type="component" value="Unassembled WGS sequence"/>
</dbReference>
<protein>
    <submittedName>
        <fullName evidence="1">Uncharacterized protein</fullName>
    </submittedName>
</protein>
<dbReference type="EMBL" id="PVQB02000133">
    <property type="protein sequence ID" value="KAF4342598.1"/>
    <property type="molecule type" value="Genomic_DNA"/>
</dbReference>
<dbReference type="AlphaFoldDB" id="A0A9P5E1Y2"/>
<keyword evidence="2" id="KW-1185">Reference proteome</keyword>
<reference evidence="1" key="2">
    <citation type="submission" date="2020-02" db="EMBL/GenBank/DDBJ databases">
        <title>Identification and distribution of gene clusters putatively required for synthesis of sphingolipid metabolism inhibitors in phylogenetically diverse species of the filamentous fungus Fusarium.</title>
        <authorList>
            <person name="Kim H.-S."/>
            <person name="Busman M."/>
            <person name="Brown D.W."/>
            <person name="Divon H."/>
            <person name="Uhlig S."/>
            <person name="Proctor R.H."/>
        </authorList>
    </citation>
    <scope>NUCLEOTIDE SEQUENCE</scope>
    <source>
        <strain evidence="1">NRRL 25174</strain>
    </source>
</reference>
<reference evidence="1" key="1">
    <citation type="journal article" date="2017" name="Mycologia">
        <title>Fusarium algeriense, sp. nov., a novel toxigenic crown rot pathogen of durum wheat from Algeria is nested in the Fusarium burgessii species complex.</title>
        <authorList>
            <person name="Laraba I."/>
            <person name="Keddad A."/>
            <person name="Boureghda H."/>
            <person name="Abdallah N."/>
            <person name="Vaughan M.M."/>
            <person name="Proctor R.H."/>
            <person name="Busman M."/>
            <person name="O'Donnell K."/>
        </authorList>
    </citation>
    <scope>NUCLEOTIDE SEQUENCE</scope>
    <source>
        <strain evidence="1">NRRL 25174</strain>
    </source>
</reference>
<evidence type="ECO:0000313" key="1">
    <source>
        <dbReference type="EMBL" id="KAF4342598.1"/>
    </source>
</evidence>
<gene>
    <name evidence="1" type="ORF">FBEOM_3455</name>
</gene>
<proteinExistence type="predicted"/>
<comment type="caution">
    <text evidence="1">The sequence shown here is derived from an EMBL/GenBank/DDBJ whole genome shotgun (WGS) entry which is preliminary data.</text>
</comment>
<evidence type="ECO:0000313" key="2">
    <source>
        <dbReference type="Proteomes" id="UP000730481"/>
    </source>
</evidence>